<dbReference type="InterPro" id="IPR047589">
    <property type="entry name" value="DUF11_rpt"/>
</dbReference>
<comment type="caution">
    <text evidence="6">The sequence shown here is derived from an EMBL/GenBank/DDBJ whole genome shotgun (WGS) entry which is preliminary data.</text>
</comment>
<feature type="domain" description="DUF7507" evidence="4">
    <location>
        <begin position="748"/>
        <end position="851"/>
    </location>
</feature>
<evidence type="ECO:0008006" key="8">
    <source>
        <dbReference type="Google" id="ProtNLM"/>
    </source>
</evidence>
<dbReference type="NCBIfam" id="TIGR01451">
    <property type="entry name" value="B_ant_repeat"/>
    <property type="match status" value="5"/>
</dbReference>
<feature type="domain" description="DUF7933" evidence="5">
    <location>
        <begin position="272"/>
        <end position="379"/>
    </location>
</feature>
<feature type="transmembrane region" description="Helical" evidence="2">
    <location>
        <begin position="1005"/>
        <end position="1026"/>
    </location>
</feature>
<feature type="chain" id="PRO_5045628194" description="DUF11 domain-containing protein" evidence="3">
    <location>
        <begin position="27"/>
        <end position="1034"/>
    </location>
</feature>
<organism evidence="6 7">
    <name type="scientific">Gryllotalpicola koreensis</name>
    <dbReference type="NCBI Taxonomy" id="993086"/>
    <lineage>
        <taxon>Bacteria</taxon>
        <taxon>Bacillati</taxon>
        <taxon>Actinomycetota</taxon>
        <taxon>Actinomycetes</taxon>
        <taxon>Micrococcales</taxon>
        <taxon>Microbacteriaceae</taxon>
        <taxon>Gryllotalpicola</taxon>
    </lineage>
</organism>
<feature type="compositionally biased region" description="Polar residues" evidence="1">
    <location>
        <begin position="715"/>
        <end position="728"/>
    </location>
</feature>
<evidence type="ECO:0000256" key="2">
    <source>
        <dbReference type="SAM" id="Phobius"/>
    </source>
</evidence>
<evidence type="ECO:0000256" key="1">
    <source>
        <dbReference type="SAM" id="MobiDB-lite"/>
    </source>
</evidence>
<dbReference type="PANTHER" id="PTHR34819">
    <property type="entry name" value="LARGE CYSTEINE-RICH PERIPLASMIC PROTEIN OMCB"/>
    <property type="match status" value="1"/>
</dbReference>
<dbReference type="Proteomes" id="UP001501079">
    <property type="component" value="Unassembled WGS sequence"/>
</dbReference>
<feature type="signal peptide" evidence="3">
    <location>
        <begin position="1"/>
        <end position="26"/>
    </location>
</feature>
<dbReference type="Gene3D" id="2.60.40.10">
    <property type="entry name" value="Immunoglobulins"/>
    <property type="match status" value="2"/>
</dbReference>
<feature type="domain" description="DUF7507" evidence="4">
    <location>
        <begin position="630"/>
        <end position="731"/>
    </location>
</feature>
<evidence type="ECO:0000313" key="7">
    <source>
        <dbReference type="Proteomes" id="UP001501079"/>
    </source>
</evidence>
<dbReference type="InterPro" id="IPR057693">
    <property type="entry name" value="DUF7933"/>
</dbReference>
<keyword evidence="3" id="KW-0732">Signal</keyword>
<dbReference type="EMBL" id="BAABBW010000001">
    <property type="protein sequence ID" value="GAA4167540.1"/>
    <property type="molecule type" value="Genomic_DNA"/>
</dbReference>
<proteinExistence type="predicted"/>
<dbReference type="InterPro" id="IPR013783">
    <property type="entry name" value="Ig-like_fold"/>
</dbReference>
<feature type="region of interest" description="Disordered" evidence="1">
    <location>
        <begin position="841"/>
        <end position="862"/>
    </location>
</feature>
<protein>
    <recommendedName>
        <fullName evidence="8">DUF11 domain-containing protein</fullName>
    </recommendedName>
</protein>
<dbReference type="Pfam" id="PF25564">
    <property type="entry name" value="DUF7933"/>
    <property type="match status" value="1"/>
</dbReference>
<sequence length="1034" mass="103008">MRGRAKGVTAAVASAALIASGFFAFAAMSTPPTAQAAAGSPGTPSAPTVVYQEDFENGVGTTPVGLTAYTGATGQKYTADSVWLTGCNGQIRNFNTPSTSQGNCSAEQDAARLNQLAYALGVNADSGTPATNHAVTAYTEGNPGVNATEFQTVSNIPLASSSGRFLTFSVDTAAVNCPPVATAPLYQFAFLDQTGAATNVGGQLNACASGQTINVPANGSAPANTANVGTYTSNGSLLFSGSSLGIRMQNANGSGGGNDAAFDNIRILDVTPQLDKAFTPASVKTGGTSTLTFTVTNTSELAAKNGWSFTDSLPAGLTLASSTFGGTCDATTTGTAGGTSIAITDGALAAGERSCTITAQVTSDTAGTYTNGPANVTETGLNPPGTATVAFSDPELTIVKHAGTPVDVNQDGLTDAGDTIQYTFTVTNTGDQPMTDVSVTDAKAGAVTCPETSLAVGASETCTADDPYTITAADVANGSVDNSATATGTPPSGTPITSTPSTTSTPTTTPAPALTMVKSASPDNEANYTVGQKITYSFTVTNTGNVPLSDVTINEGDFTGTGSLSDPVCPSAELAAGDDETCTATYTLTQADVDAGTLTNTATAIGTPPDGDGDTLTTPPSTVTIPIPDNPAITVVKSASASAATAAGQKITYSFTVTNTGNTTLRNVTVTEGAFSGTGTLSDVTCPEPDLASGDAETCTATYTVTQADIDAGGSISNTATATGTPPNGDTPPVSPPSTSTVTVDQDPSMSVVKSASPSDASSYKVGEQITYSFVVTNTGNVTITDPKVDDAKFSGTGQLSAISCPTSGATLAPGAQEICTATYTVTQADVDAGKLTNTATVTGTTPGGGTTPPSDPSTVTVPGDPHPSLALVKTADVAKVTAVGQVVTYSFEVTNTGNVTITDPAVKEGAFNGHGHLSEVTCPSGRTLTPGQTIDCTATYTVVAADLAGGTLTNTATVTGTAPGGDPLSSDPSTAKVVEDPSAPVVAVNTGGYTIDQQPVWERLLPFGGLSAALLALGAAMVLWMRRKGDQQG</sequence>
<evidence type="ECO:0000256" key="3">
    <source>
        <dbReference type="SAM" id="SignalP"/>
    </source>
</evidence>
<reference evidence="7" key="1">
    <citation type="journal article" date="2019" name="Int. J. Syst. Evol. Microbiol.">
        <title>The Global Catalogue of Microorganisms (GCM) 10K type strain sequencing project: providing services to taxonomists for standard genome sequencing and annotation.</title>
        <authorList>
            <consortium name="The Broad Institute Genomics Platform"/>
            <consortium name="The Broad Institute Genome Sequencing Center for Infectious Disease"/>
            <person name="Wu L."/>
            <person name="Ma J."/>
        </authorList>
    </citation>
    <scope>NUCLEOTIDE SEQUENCE [LARGE SCALE GENOMIC DNA]</scope>
    <source>
        <strain evidence="7">JCM 17591</strain>
    </source>
</reference>
<name>A0ABP7ZPV0_9MICO</name>
<gene>
    <name evidence="6" type="ORF">GCM10022287_01240</name>
</gene>
<feature type="domain" description="DUF7507" evidence="4">
    <location>
        <begin position="511"/>
        <end position="612"/>
    </location>
</feature>
<feature type="compositionally biased region" description="Polar residues" evidence="1">
    <location>
        <begin position="746"/>
        <end position="760"/>
    </location>
</feature>
<keyword evidence="2" id="KW-0812">Transmembrane</keyword>
<dbReference type="Pfam" id="PF24346">
    <property type="entry name" value="DUF7507"/>
    <property type="match status" value="5"/>
</dbReference>
<feature type="domain" description="DUF7507" evidence="4">
    <location>
        <begin position="868"/>
        <end position="971"/>
    </location>
</feature>
<accession>A0ABP7ZPV0</accession>
<evidence type="ECO:0000259" key="4">
    <source>
        <dbReference type="Pfam" id="PF24346"/>
    </source>
</evidence>
<feature type="region of interest" description="Disordered" evidence="1">
    <location>
        <begin position="481"/>
        <end position="510"/>
    </location>
</feature>
<dbReference type="InterPro" id="IPR051172">
    <property type="entry name" value="Chlamydia_OmcB"/>
</dbReference>
<keyword evidence="2" id="KW-0472">Membrane</keyword>
<keyword evidence="2" id="KW-1133">Transmembrane helix</keyword>
<feature type="region of interest" description="Disordered" evidence="1">
    <location>
        <begin position="713"/>
        <end position="760"/>
    </location>
</feature>
<feature type="domain" description="DUF7507" evidence="4">
    <location>
        <begin position="394"/>
        <end position="498"/>
    </location>
</feature>
<evidence type="ECO:0000313" key="6">
    <source>
        <dbReference type="EMBL" id="GAA4167540.1"/>
    </source>
</evidence>
<dbReference type="InterPro" id="IPR055354">
    <property type="entry name" value="DUF7507"/>
</dbReference>
<dbReference type="PANTHER" id="PTHR34819:SF3">
    <property type="entry name" value="CELL SURFACE PROTEIN"/>
    <property type="match status" value="1"/>
</dbReference>
<evidence type="ECO:0000259" key="5">
    <source>
        <dbReference type="Pfam" id="PF25564"/>
    </source>
</evidence>
<feature type="compositionally biased region" description="Low complexity" evidence="1">
    <location>
        <begin position="483"/>
        <end position="510"/>
    </location>
</feature>
<keyword evidence="7" id="KW-1185">Reference proteome</keyword>